<feature type="region of interest" description="Disordered" evidence="2">
    <location>
        <begin position="530"/>
        <end position="567"/>
    </location>
</feature>
<gene>
    <name evidence="3" type="ORF">GOP47_0023309</name>
</gene>
<organism evidence="3 4">
    <name type="scientific">Adiantum capillus-veneris</name>
    <name type="common">Maidenhair fern</name>
    <dbReference type="NCBI Taxonomy" id="13818"/>
    <lineage>
        <taxon>Eukaryota</taxon>
        <taxon>Viridiplantae</taxon>
        <taxon>Streptophyta</taxon>
        <taxon>Embryophyta</taxon>
        <taxon>Tracheophyta</taxon>
        <taxon>Polypodiopsida</taxon>
        <taxon>Polypodiidae</taxon>
        <taxon>Polypodiales</taxon>
        <taxon>Pteridineae</taxon>
        <taxon>Pteridaceae</taxon>
        <taxon>Vittarioideae</taxon>
        <taxon>Adiantum</taxon>
    </lineage>
</organism>
<protein>
    <submittedName>
        <fullName evidence="3">Uncharacterized protein</fullName>
    </submittedName>
</protein>
<dbReference type="Proteomes" id="UP000886520">
    <property type="component" value="Chromosome 22"/>
</dbReference>
<proteinExistence type="predicted"/>
<sequence>MEQQKAESCKEDATMPQDIEKRFQHLVNEWFSFQKRAGFLGSSKEVLFSNLSQPSENSSKPHSDDNDLTVKPISSYSPTTPELLDRKKLVLDGCEQNTWNDLCNMLSNIDTSPKNQKQQENAIVCFLNKEEQLRLTERKLQEEQAKLSEAQSELLSKREKLLQQQQQEKAILDSKLKAMETGKAVLSKFYAALKDVLFQLEHRAKALQDSQLDGDQHNQIVAEGNEHFLSYELESFLVSDEATEFNNLSLLAAGFDAENWCVIVSAICQRFTTFLARETHLKEWASVLKKDAAKLLKLEKEMNEAKETSAVFMKNLEDEKRGVTKERDNLAIWERQLQDCKQAVAESERECAVSLAEVQKQAAELAVEESLIQEKKQQLDVLEKQLKKTLHDMQLETENLTKQKLLIEEKEKAVERQRVQVKEENDKLREEWEKLKGQKISDSKEREATKDLQGRLSVKEDMRKGIEKELEEKCLAVESLARKLNAREKLLKNIQKQSEEDRIQLNDLMKKLDGERRSLEEAKAELELSTGNVEAARESLSQDIKSADERMKERESRLKQQEEEAQQKQEFLEGLEAQVKNEQQRCHLLHTKVQKEQEKMAEELTEQESNLRKLESILERKEGEIRKNLQKLTDKRNLVDMKLKQLKEIETRTESLEEELHKQHQEHLLKVELHSKDYQNQVEHLETVQHDLQQKSADIDRRFQDVRALKKEVKLWQKETEKDLNNKVEELLKEKSNVELQRQNLKNLQYEVEKAGTKVIDHLVNLDQASKKLDKLREKLDTLQEKWQMIANHNAKQHKLLTERETNL</sequence>
<feature type="region of interest" description="Disordered" evidence="2">
    <location>
        <begin position="51"/>
        <end position="77"/>
    </location>
</feature>
<feature type="coiled-coil region" evidence="1">
    <location>
        <begin position="721"/>
        <end position="786"/>
    </location>
</feature>
<feature type="coiled-coil region" evidence="1">
    <location>
        <begin position="288"/>
        <end position="438"/>
    </location>
</feature>
<evidence type="ECO:0000313" key="3">
    <source>
        <dbReference type="EMBL" id="KAI5062770.1"/>
    </source>
</evidence>
<comment type="caution">
    <text evidence="3">The sequence shown here is derived from an EMBL/GenBank/DDBJ whole genome shotgun (WGS) entry which is preliminary data.</text>
</comment>
<evidence type="ECO:0000256" key="2">
    <source>
        <dbReference type="SAM" id="MobiDB-lite"/>
    </source>
</evidence>
<dbReference type="EMBL" id="JABFUD020000022">
    <property type="protein sequence ID" value="KAI5062770.1"/>
    <property type="molecule type" value="Genomic_DNA"/>
</dbReference>
<evidence type="ECO:0000256" key="1">
    <source>
        <dbReference type="SAM" id="Coils"/>
    </source>
</evidence>
<feature type="compositionally biased region" description="Basic and acidic residues" evidence="2">
    <location>
        <begin position="545"/>
        <end position="567"/>
    </location>
</feature>
<accession>A0A9D4Z6E2</accession>
<keyword evidence="1" id="KW-0175">Coiled coil</keyword>
<evidence type="ECO:0000313" key="4">
    <source>
        <dbReference type="Proteomes" id="UP000886520"/>
    </source>
</evidence>
<feature type="coiled-coil region" evidence="1">
    <location>
        <begin position="126"/>
        <end position="167"/>
    </location>
</feature>
<reference evidence="3" key="1">
    <citation type="submission" date="2021-01" db="EMBL/GenBank/DDBJ databases">
        <title>Adiantum capillus-veneris genome.</title>
        <authorList>
            <person name="Fang Y."/>
            <person name="Liao Q."/>
        </authorList>
    </citation>
    <scope>NUCLEOTIDE SEQUENCE</scope>
    <source>
        <strain evidence="3">H3</strain>
        <tissue evidence="3">Leaf</tissue>
    </source>
</reference>
<dbReference type="OrthoDB" id="1914963at2759"/>
<name>A0A9D4Z6E2_ADICA</name>
<dbReference type="AlphaFoldDB" id="A0A9D4Z6E2"/>
<keyword evidence="4" id="KW-1185">Reference proteome</keyword>